<name>A0A1F6A5C8_9BACT</name>
<comment type="caution">
    <text evidence="2">The sequence shown here is derived from an EMBL/GenBank/DDBJ whole genome shotgun (WGS) entry which is preliminary data.</text>
</comment>
<dbReference type="STRING" id="1798384.A3D03_01290"/>
<dbReference type="PANTHER" id="PTHR39217">
    <property type="match status" value="1"/>
</dbReference>
<dbReference type="InterPro" id="IPR053191">
    <property type="entry name" value="DcsG_Biosynth_Enzyme"/>
</dbReference>
<feature type="domain" description="Prokaryotic glutathione synthetase ATP-binding" evidence="1">
    <location>
        <begin position="109"/>
        <end position="237"/>
    </location>
</feature>
<dbReference type="Gene3D" id="3.30.470.20">
    <property type="entry name" value="ATP-grasp fold, B domain"/>
    <property type="match status" value="1"/>
</dbReference>
<proteinExistence type="predicted"/>
<dbReference type="InterPro" id="IPR013815">
    <property type="entry name" value="ATP_grasp_subdomain_1"/>
</dbReference>
<dbReference type="Gene3D" id="3.40.50.20">
    <property type="match status" value="1"/>
</dbReference>
<accession>A0A1F6A5C8</accession>
<evidence type="ECO:0000313" key="2">
    <source>
        <dbReference type="EMBL" id="OGG19939.1"/>
    </source>
</evidence>
<dbReference type="AlphaFoldDB" id="A0A1F6A5C8"/>
<dbReference type="SUPFAM" id="SSF56059">
    <property type="entry name" value="Glutathione synthetase ATP-binding domain-like"/>
    <property type="match status" value="1"/>
</dbReference>
<dbReference type="EMBL" id="MFJN01000065">
    <property type="protein sequence ID" value="OGG19939.1"/>
    <property type="molecule type" value="Genomic_DNA"/>
</dbReference>
<evidence type="ECO:0000313" key="3">
    <source>
        <dbReference type="Proteomes" id="UP000177092"/>
    </source>
</evidence>
<dbReference type="GO" id="GO:0004363">
    <property type="term" value="F:glutathione synthase activity"/>
    <property type="evidence" value="ECO:0007669"/>
    <property type="project" value="InterPro"/>
</dbReference>
<sequence length="286" mass="33294">MNIAFVTYAKSPRFTPSDKLLVKPLESFGHKLFPAPWDNPEIDWQKFDVLILRSCWNYHLHIDGFLSWLKKIKKLGIRLWNPYQIVLWNIDKRYLFDLEKKGIGIIPTKLIKKNAVSTLKKYFSDFNCQELIVKPTIGASAYKINRFLVSEAEIRLKDFQQMLTQTDCLIQPLMKEIFEGEISMIFLGKKFSHAILKQPRQDEFRVQIELGGTEELTNLSPELIKQGQKIIDSIKGNLLYARVDGIIHDGKFMLMELELVEPHLFLDLYPPSTLQFAQAFQKLSES</sequence>
<dbReference type="PANTHER" id="PTHR39217:SF1">
    <property type="entry name" value="GLUTATHIONE SYNTHETASE"/>
    <property type="match status" value="1"/>
</dbReference>
<dbReference type="GO" id="GO:0005524">
    <property type="term" value="F:ATP binding"/>
    <property type="evidence" value="ECO:0007669"/>
    <property type="project" value="InterPro"/>
</dbReference>
<protein>
    <recommendedName>
        <fullName evidence="1">Prokaryotic glutathione synthetase ATP-binding domain-containing protein</fullName>
    </recommendedName>
</protein>
<organism evidence="2 3">
    <name type="scientific">Candidatus Gottesmanbacteria bacterium RIFCSPHIGHO2_02_FULL_40_13</name>
    <dbReference type="NCBI Taxonomy" id="1798384"/>
    <lineage>
        <taxon>Bacteria</taxon>
        <taxon>Candidatus Gottesmaniibacteriota</taxon>
    </lineage>
</organism>
<dbReference type="Gene3D" id="3.30.1490.20">
    <property type="entry name" value="ATP-grasp fold, A domain"/>
    <property type="match status" value="1"/>
</dbReference>
<dbReference type="Pfam" id="PF02955">
    <property type="entry name" value="GSH-S_ATP"/>
    <property type="match status" value="1"/>
</dbReference>
<gene>
    <name evidence="2" type="ORF">A3D03_01290</name>
</gene>
<evidence type="ECO:0000259" key="1">
    <source>
        <dbReference type="Pfam" id="PF02955"/>
    </source>
</evidence>
<reference evidence="2 3" key="1">
    <citation type="journal article" date="2016" name="Nat. Commun.">
        <title>Thousands of microbial genomes shed light on interconnected biogeochemical processes in an aquifer system.</title>
        <authorList>
            <person name="Anantharaman K."/>
            <person name="Brown C.T."/>
            <person name="Hug L.A."/>
            <person name="Sharon I."/>
            <person name="Castelle C.J."/>
            <person name="Probst A.J."/>
            <person name="Thomas B.C."/>
            <person name="Singh A."/>
            <person name="Wilkins M.J."/>
            <person name="Karaoz U."/>
            <person name="Brodie E.L."/>
            <person name="Williams K.H."/>
            <person name="Hubbard S.S."/>
            <person name="Banfield J.F."/>
        </authorList>
    </citation>
    <scope>NUCLEOTIDE SEQUENCE [LARGE SCALE GENOMIC DNA]</scope>
</reference>
<dbReference type="InterPro" id="IPR004218">
    <property type="entry name" value="GSHS_ATP-bd"/>
</dbReference>
<dbReference type="Proteomes" id="UP000177092">
    <property type="component" value="Unassembled WGS sequence"/>
</dbReference>